<dbReference type="EMBL" id="QFYP01000001">
    <property type="protein sequence ID" value="RAK60868.1"/>
    <property type="molecule type" value="Genomic_DNA"/>
</dbReference>
<dbReference type="SUPFAM" id="SSF47781">
    <property type="entry name" value="RuvA domain 2-like"/>
    <property type="match status" value="1"/>
</dbReference>
<dbReference type="RefSeq" id="WP_111458160.1">
    <property type="nucleotide sequence ID" value="NZ_QFYP01000001.1"/>
</dbReference>
<organism evidence="1 2">
    <name type="scientific">Phenylobacterium hankyongense</name>
    <dbReference type="NCBI Taxonomy" id="1813876"/>
    <lineage>
        <taxon>Bacteria</taxon>
        <taxon>Pseudomonadati</taxon>
        <taxon>Pseudomonadota</taxon>
        <taxon>Alphaproteobacteria</taxon>
        <taxon>Caulobacterales</taxon>
        <taxon>Caulobacteraceae</taxon>
        <taxon>Phenylobacterium</taxon>
    </lineage>
</organism>
<dbReference type="InterPro" id="IPR010994">
    <property type="entry name" value="RuvA_2-like"/>
</dbReference>
<dbReference type="OrthoDB" id="7192745at2"/>
<dbReference type="Proteomes" id="UP000249842">
    <property type="component" value="Unassembled WGS sequence"/>
</dbReference>
<reference evidence="2" key="1">
    <citation type="submission" date="2018-05" db="EMBL/GenBank/DDBJ databases">
        <authorList>
            <person name="Li X."/>
        </authorList>
    </citation>
    <scope>NUCLEOTIDE SEQUENCE [LARGE SCALE GENOMIC DNA]</scope>
    <source>
        <strain evidence="2">HKS-05</strain>
    </source>
</reference>
<sequence>MNLNAASVDELKTLPDVDVASAYDLLLWRPYRSWEEVALVPGFDEERAGALKAAGVTLGAESAPAWQAN</sequence>
<evidence type="ECO:0000313" key="1">
    <source>
        <dbReference type="EMBL" id="RAK60868.1"/>
    </source>
</evidence>
<evidence type="ECO:0008006" key="3">
    <source>
        <dbReference type="Google" id="ProtNLM"/>
    </source>
</evidence>
<name>A0A328B769_9CAUL</name>
<dbReference type="AlphaFoldDB" id="A0A328B769"/>
<accession>A0A328B769</accession>
<protein>
    <recommendedName>
        <fullName evidence="3">Helix-hairpin-helix domain-containing protein</fullName>
    </recommendedName>
</protein>
<keyword evidence="2" id="KW-1185">Reference proteome</keyword>
<proteinExistence type="predicted"/>
<evidence type="ECO:0000313" key="2">
    <source>
        <dbReference type="Proteomes" id="UP000249842"/>
    </source>
</evidence>
<comment type="caution">
    <text evidence="1">The sequence shown here is derived from an EMBL/GenBank/DDBJ whole genome shotgun (WGS) entry which is preliminary data.</text>
</comment>
<dbReference type="Gene3D" id="1.10.150.320">
    <property type="entry name" value="Photosystem II 12 kDa extrinsic protein"/>
    <property type="match status" value="1"/>
</dbReference>
<gene>
    <name evidence="1" type="ORF">DJ021_14135</name>
</gene>